<evidence type="ECO:0000256" key="9">
    <source>
        <dbReference type="ARBA" id="ARBA00022833"/>
    </source>
</evidence>
<reference evidence="11 12" key="1">
    <citation type="journal article" date="2016" name="Proc. Natl. Acad. Sci. U.S.A.">
        <title>Comparative genomics of biotechnologically important yeasts.</title>
        <authorList>
            <person name="Riley R."/>
            <person name="Haridas S."/>
            <person name="Wolfe K.H."/>
            <person name="Lopes M.R."/>
            <person name="Hittinger C.T."/>
            <person name="Goeker M."/>
            <person name="Salamov A.A."/>
            <person name="Wisecaver J.H."/>
            <person name="Long T.M."/>
            <person name="Calvey C.H."/>
            <person name="Aerts A.L."/>
            <person name="Barry K.W."/>
            <person name="Choi C."/>
            <person name="Clum A."/>
            <person name="Coughlan A.Y."/>
            <person name="Deshpande S."/>
            <person name="Douglass A.P."/>
            <person name="Hanson S.J."/>
            <person name="Klenk H.-P."/>
            <person name="LaButti K.M."/>
            <person name="Lapidus A."/>
            <person name="Lindquist E.A."/>
            <person name="Lipzen A.M."/>
            <person name="Meier-Kolthoff J.P."/>
            <person name="Ohm R.A."/>
            <person name="Otillar R.P."/>
            <person name="Pangilinan J.L."/>
            <person name="Peng Y."/>
            <person name="Rokas A."/>
            <person name="Rosa C.A."/>
            <person name="Scheuner C."/>
            <person name="Sibirny A.A."/>
            <person name="Slot J.C."/>
            <person name="Stielow J.B."/>
            <person name="Sun H."/>
            <person name="Kurtzman C.P."/>
            <person name="Blackwell M."/>
            <person name="Grigoriev I.V."/>
            <person name="Jeffries T.W."/>
        </authorList>
    </citation>
    <scope>NUCLEOTIDE SEQUENCE [LARGE SCALE GENOMIC DNA]</scope>
    <source>
        <strain evidence="11 12">NRRL Y-11557</strain>
    </source>
</reference>
<name>A0A1E3Q4X5_LIPST</name>
<dbReference type="InterPro" id="IPR050138">
    <property type="entry name" value="DHOase/Allantoinase_Hydrolase"/>
</dbReference>
<dbReference type="SUPFAM" id="SSF51556">
    <property type="entry name" value="Metallo-dependent hydrolases"/>
    <property type="match status" value="1"/>
</dbReference>
<dbReference type="OrthoDB" id="10258955at2759"/>
<dbReference type="GO" id="GO:0008270">
    <property type="term" value="F:zinc ion binding"/>
    <property type="evidence" value="ECO:0007669"/>
    <property type="project" value="InterPro"/>
</dbReference>
<dbReference type="NCBIfam" id="TIGR03178">
    <property type="entry name" value="allantoinase"/>
    <property type="match status" value="1"/>
</dbReference>
<dbReference type="Pfam" id="PF01979">
    <property type="entry name" value="Amidohydro_1"/>
    <property type="match status" value="1"/>
</dbReference>
<evidence type="ECO:0000256" key="5">
    <source>
        <dbReference type="ARBA" id="ARBA00011881"/>
    </source>
</evidence>
<evidence type="ECO:0000256" key="7">
    <source>
        <dbReference type="ARBA" id="ARBA00022723"/>
    </source>
</evidence>
<organism evidence="11 12">
    <name type="scientific">Lipomyces starkeyi NRRL Y-11557</name>
    <dbReference type="NCBI Taxonomy" id="675824"/>
    <lineage>
        <taxon>Eukaryota</taxon>
        <taxon>Fungi</taxon>
        <taxon>Dikarya</taxon>
        <taxon>Ascomycota</taxon>
        <taxon>Saccharomycotina</taxon>
        <taxon>Lipomycetes</taxon>
        <taxon>Lipomycetales</taxon>
        <taxon>Lipomycetaceae</taxon>
        <taxon>Lipomyces</taxon>
    </lineage>
</organism>
<dbReference type="GO" id="GO:0004038">
    <property type="term" value="F:allantoinase activity"/>
    <property type="evidence" value="ECO:0007669"/>
    <property type="project" value="UniProtKB-EC"/>
</dbReference>
<keyword evidence="9" id="KW-0862">Zinc</keyword>
<dbReference type="GO" id="GO:0005737">
    <property type="term" value="C:cytoplasm"/>
    <property type="evidence" value="ECO:0007669"/>
    <property type="project" value="TreeGrafter"/>
</dbReference>
<dbReference type="InterPro" id="IPR018228">
    <property type="entry name" value="DNase_TatD-rel_CS"/>
</dbReference>
<dbReference type="EMBL" id="KV454295">
    <property type="protein sequence ID" value="ODQ72534.1"/>
    <property type="molecule type" value="Genomic_DNA"/>
</dbReference>
<dbReference type="Gene3D" id="3.20.20.140">
    <property type="entry name" value="Metal-dependent hydrolases"/>
    <property type="match status" value="1"/>
</dbReference>
<evidence type="ECO:0000256" key="1">
    <source>
        <dbReference type="ARBA" id="ARBA00001756"/>
    </source>
</evidence>
<sequence length="459" mass="49741">MACVLVSSRVLVDGIFVPASIFVSEYGKITDIQAGIVKPSANLTYYDHSDKTLLPGLVDSHVHLNEPGRTEWEGFETGTKAAASGGVTTVIDMPLNAIPPTTTVENLHAKLDAAVSQSWVDVGFWGGVIPGNDKDLVPLVDTGVRGFKCFMIESGVDEFPAVETADITKAMDVLKGQPSVLMFHAEMLPPEGEAKVTDSAQPSAYSSFLCSRPDSYETTAIEIIVDLARKCDKKDTLKLHVVHISSADTLPILEHAQNELGINLTAETCFHYLAFASENIPDKGTHYKCCPPIRTKANQDALWKALQAGILQTVVSDHSPCTPALKDLEVGDFFKSWGGVSGLGLGLSILWTEASKRGIGLEKVSEWTSRNTARHAGLLGRKGEIAIGRDADFVVFDPEKEFIVTEQKIHFKNKISPYKGLTLKGLVEKTYLRGNCIYTVEGGVGDKPIGELILEKRTA</sequence>
<evidence type="ECO:0000313" key="11">
    <source>
        <dbReference type="EMBL" id="ODQ72534.1"/>
    </source>
</evidence>
<gene>
    <name evidence="11" type="ORF">LIPSTDRAFT_3923</name>
</gene>
<evidence type="ECO:0000256" key="2">
    <source>
        <dbReference type="ARBA" id="ARBA00001947"/>
    </source>
</evidence>
<comment type="cofactor">
    <cofactor evidence="2">
        <name>Zn(2+)</name>
        <dbReference type="ChEBI" id="CHEBI:29105"/>
    </cofactor>
</comment>
<dbReference type="InterPro" id="IPR011059">
    <property type="entry name" value="Metal-dep_hydrolase_composite"/>
</dbReference>
<evidence type="ECO:0000256" key="8">
    <source>
        <dbReference type="ARBA" id="ARBA00022801"/>
    </source>
</evidence>
<dbReference type="EC" id="3.5.2.5" evidence="6"/>
<dbReference type="UniPathway" id="UPA00395">
    <property type="reaction ID" value="UER00653"/>
</dbReference>
<dbReference type="InterPro" id="IPR017593">
    <property type="entry name" value="Allantoinase"/>
</dbReference>
<dbReference type="InterPro" id="IPR002195">
    <property type="entry name" value="Dihydroorotase_CS"/>
</dbReference>
<dbReference type="PROSITE" id="PS01137">
    <property type="entry name" value="TATD_1"/>
    <property type="match status" value="1"/>
</dbReference>
<comment type="pathway">
    <text evidence="3">Nitrogen metabolism; (S)-allantoin degradation; allantoate from (S)-allantoin: step 1/1.</text>
</comment>
<dbReference type="AlphaFoldDB" id="A0A1E3Q4X5"/>
<proteinExistence type="inferred from homology"/>
<dbReference type="InterPro" id="IPR006680">
    <property type="entry name" value="Amidohydro-rel"/>
</dbReference>
<comment type="similarity">
    <text evidence="4">Belongs to the metallo-dependent hydrolases superfamily. Allantoinase family.</text>
</comment>
<dbReference type="Proteomes" id="UP000094385">
    <property type="component" value="Unassembled WGS sequence"/>
</dbReference>
<dbReference type="STRING" id="675824.A0A1E3Q4X5"/>
<dbReference type="GO" id="GO:0006145">
    <property type="term" value="P:purine nucleobase catabolic process"/>
    <property type="evidence" value="ECO:0007669"/>
    <property type="project" value="TreeGrafter"/>
</dbReference>
<evidence type="ECO:0000256" key="6">
    <source>
        <dbReference type="ARBA" id="ARBA00012863"/>
    </source>
</evidence>
<protein>
    <recommendedName>
        <fullName evidence="6">allantoinase</fullName>
        <ecNumber evidence="6">3.5.2.5</ecNumber>
    </recommendedName>
</protein>
<dbReference type="SUPFAM" id="SSF51338">
    <property type="entry name" value="Composite domain of metallo-dependent hydrolases"/>
    <property type="match status" value="2"/>
</dbReference>
<keyword evidence="7" id="KW-0479">Metal-binding</keyword>
<dbReference type="InterPro" id="IPR032466">
    <property type="entry name" value="Metal_Hydrolase"/>
</dbReference>
<evidence type="ECO:0000313" key="12">
    <source>
        <dbReference type="Proteomes" id="UP000094385"/>
    </source>
</evidence>
<dbReference type="GO" id="GO:0050897">
    <property type="term" value="F:cobalt ion binding"/>
    <property type="evidence" value="ECO:0007669"/>
    <property type="project" value="InterPro"/>
</dbReference>
<keyword evidence="8" id="KW-0378">Hydrolase</keyword>
<dbReference type="FunFam" id="3.20.20.140:FF:000032">
    <property type="entry name" value="Allantoinase Dal1"/>
    <property type="match status" value="1"/>
</dbReference>
<comment type="catalytic activity">
    <reaction evidence="1">
        <text>(S)-allantoin + H2O = allantoate + H(+)</text>
        <dbReference type="Rhea" id="RHEA:17029"/>
        <dbReference type="ChEBI" id="CHEBI:15377"/>
        <dbReference type="ChEBI" id="CHEBI:15378"/>
        <dbReference type="ChEBI" id="CHEBI:15678"/>
        <dbReference type="ChEBI" id="CHEBI:17536"/>
        <dbReference type="EC" id="3.5.2.5"/>
    </reaction>
</comment>
<evidence type="ECO:0000256" key="4">
    <source>
        <dbReference type="ARBA" id="ARBA00010368"/>
    </source>
</evidence>
<feature type="domain" description="Amidohydrolase-related" evidence="10">
    <location>
        <begin position="52"/>
        <end position="435"/>
    </location>
</feature>
<comment type="subunit">
    <text evidence="5">Homotetramer.</text>
</comment>
<accession>A0A1E3Q4X5</accession>
<evidence type="ECO:0000259" key="10">
    <source>
        <dbReference type="Pfam" id="PF01979"/>
    </source>
</evidence>
<dbReference type="PANTHER" id="PTHR43668">
    <property type="entry name" value="ALLANTOINASE"/>
    <property type="match status" value="1"/>
</dbReference>
<dbReference type="PROSITE" id="PS00482">
    <property type="entry name" value="DIHYDROOROTASE_1"/>
    <property type="match status" value="1"/>
</dbReference>
<evidence type="ECO:0000256" key="3">
    <source>
        <dbReference type="ARBA" id="ARBA00004968"/>
    </source>
</evidence>
<dbReference type="GO" id="GO:0000256">
    <property type="term" value="P:allantoin catabolic process"/>
    <property type="evidence" value="ECO:0007669"/>
    <property type="project" value="UniProtKB-UniPathway"/>
</dbReference>
<dbReference type="PANTHER" id="PTHR43668:SF2">
    <property type="entry name" value="ALLANTOINASE"/>
    <property type="match status" value="1"/>
</dbReference>
<keyword evidence="12" id="KW-1185">Reference proteome</keyword>